<feature type="region of interest" description="Disordered" evidence="1">
    <location>
        <begin position="1"/>
        <end position="23"/>
    </location>
</feature>
<sequence length="71" mass="7868">MSLFGMPSNKEGLIHPSTTNQPPKFTALTLENSSSVDECESWNADRNPTIKRPARGSLMWAMHRTAGLHTN</sequence>
<proteinExistence type="predicted"/>
<evidence type="ECO:0000256" key="1">
    <source>
        <dbReference type="SAM" id="MobiDB-lite"/>
    </source>
</evidence>
<evidence type="ECO:0000313" key="2">
    <source>
        <dbReference type="EMBL" id="JAD89583.1"/>
    </source>
</evidence>
<reference evidence="2" key="2">
    <citation type="journal article" date="2015" name="Data Brief">
        <title>Shoot transcriptome of the giant reed, Arundo donax.</title>
        <authorList>
            <person name="Barrero R.A."/>
            <person name="Guerrero F.D."/>
            <person name="Moolhuijzen P."/>
            <person name="Goolsby J.A."/>
            <person name="Tidwell J."/>
            <person name="Bellgard S.E."/>
            <person name="Bellgard M.I."/>
        </authorList>
    </citation>
    <scope>NUCLEOTIDE SEQUENCE</scope>
    <source>
        <tissue evidence="2">Shoot tissue taken approximately 20 cm above the soil surface</tissue>
    </source>
</reference>
<accession>A0A0A9DSC6</accession>
<reference evidence="2" key="1">
    <citation type="submission" date="2014-09" db="EMBL/GenBank/DDBJ databases">
        <authorList>
            <person name="Magalhaes I.L.F."/>
            <person name="Oliveira U."/>
            <person name="Santos F.R."/>
            <person name="Vidigal T.H.D.A."/>
            <person name="Brescovit A.D."/>
            <person name="Santos A.J."/>
        </authorList>
    </citation>
    <scope>NUCLEOTIDE SEQUENCE</scope>
    <source>
        <tissue evidence="2">Shoot tissue taken approximately 20 cm above the soil surface</tissue>
    </source>
</reference>
<organism evidence="2">
    <name type="scientific">Arundo donax</name>
    <name type="common">Giant reed</name>
    <name type="synonym">Donax arundinaceus</name>
    <dbReference type="NCBI Taxonomy" id="35708"/>
    <lineage>
        <taxon>Eukaryota</taxon>
        <taxon>Viridiplantae</taxon>
        <taxon>Streptophyta</taxon>
        <taxon>Embryophyta</taxon>
        <taxon>Tracheophyta</taxon>
        <taxon>Spermatophyta</taxon>
        <taxon>Magnoliopsida</taxon>
        <taxon>Liliopsida</taxon>
        <taxon>Poales</taxon>
        <taxon>Poaceae</taxon>
        <taxon>PACMAD clade</taxon>
        <taxon>Arundinoideae</taxon>
        <taxon>Arundineae</taxon>
        <taxon>Arundo</taxon>
    </lineage>
</organism>
<dbReference type="AlphaFoldDB" id="A0A0A9DSC6"/>
<dbReference type="EMBL" id="GBRH01208312">
    <property type="protein sequence ID" value="JAD89583.1"/>
    <property type="molecule type" value="Transcribed_RNA"/>
</dbReference>
<name>A0A0A9DSC6_ARUDO</name>
<protein>
    <submittedName>
        <fullName evidence="2">Uncharacterized protein</fullName>
    </submittedName>
</protein>